<dbReference type="SMART" id="SM00347">
    <property type="entry name" value="HTH_MARR"/>
    <property type="match status" value="1"/>
</dbReference>
<dbReference type="InterPro" id="IPR036390">
    <property type="entry name" value="WH_DNA-bd_sf"/>
</dbReference>
<dbReference type="InterPro" id="IPR000835">
    <property type="entry name" value="HTH_MarR-typ"/>
</dbReference>
<keyword evidence="3" id="KW-1185">Reference proteome</keyword>
<dbReference type="GO" id="GO:0006950">
    <property type="term" value="P:response to stress"/>
    <property type="evidence" value="ECO:0007669"/>
    <property type="project" value="TreeGrafter"/>
</dbReference>
<dbReference type="PANTHER" id="PTHR33164:SF94">
    <property type="entry name" value="TRANSCRIPTIONAL REGULATORY PROTEIN-RELATED"/>
    <property type="match status" value="1"/>
</dbReference>
<evidence type="ECO:0000259" key="1">
    <source>
        <dbReference type="PROSITE" id="PS50995"/>
    </source>
</evidence>
<dbReference type="PROSITE" id="PS50995">
    <property type="entry name" value="HTH_MARR_2"/>
    <property type="match status" value="1"/>
</dbReference>
<dbReference type="Pfam" id="PF01047">
    <property type="entry name" value="MarR"/>
    <property type="match status" value="1"/>
</dbReference>
<accession>A0A7W3LVJ9</accession>
<evidence type="ECO:0000313" key="3">
    <source>
        <dbReference type="Proteomes" id="UP000572680"/>
    </source>
</evidence>
<feature type="domain" description="HTH marR-type" evidence="1">
    <location>
        <begin position="10"/>
        <end position="147"/>
    </location>
</feature>
<sequence length="168" mass="17833">MSTASDGPAVDEAVRTLLLLMPRLVGRAKRLPIPPALRGLDLAPRHLALLAHLEYDGPASVNELAARLEVAPTTVSLMVSELARPGVLERTADPADRRRRIIAIAPAYTAPISEWLSGSASAWESVMRGLDPAGRATVVNALRAYEAALEQGAGRHRDADGPPRPGDV</sequence>
<dbReference type="GO" id="GO:0003677">
    <property type="term" value="F:DNA binding"/>
    <property type="evidence" value="ECO:0007669"/>
    <property type="project" value="UniProtKB-KW"/>
</dbReference>
<gene>
    <name evidence="2" type="ORF">HNR61_006701</name>
</gene>
<proteinExistence type="predicted"/>
<name>A0A7W3LVJ9_ACTNM</name>
<dbReference type="InterPro" id="IPR036388">
    <property type="entry name" value="WH-like_DNA-bd_sf"/>
</dbReference>
<evidence type="ECO:0000313" key="2">
    <source>
        <dbReference type="EMBL" id="MBA8955044.1"/>
    </source>
</evidence>
<organism evidence="2 3">
    <name type="scientific">Actinomadura namibiensis</name>
    <dbReference type="NCBI Taxonomy" id="182080"/>
    <lineage>
        <taxon>Bacteria</taxon>
        <taxon>Bacillati</taxon>
        <taxon>Actinomycetota</taxon>
        <taxon>Actinomycetes</taxon>
        <taxon>Streptosporangiales</taxon>
        <taxon>Thermomonosporaceae</taxon>
        <taxon>Actinomadura</taxon>
    </lineage>
</organism>
<dbReference type="EMBL" id="JACJIA010000010">
    <property type="protein sequence ID" value="MBA8955044.1"/>
    <property type="molecule type" value="Genomic_DNA"/>
</dbReference>
<protein>
    <submittedName>
        <fullName evidence="2">DNA-binding MarR family transcriptional regulator</fullName>
    </submittedName>
</protein>
<dbReference type="AlphaFoldDB" id="A0A7W3LVJ9"/>
<dbReference type="InterPro" id="IPR039422">
    <property type="entry name" value="MarR/SlyA-like"/>
</dbReference>
<dbReference type="RefSeq" id="WP_182847054.1">
    <property type="nucleotide sequence ID" value="NZ_BAAALP010000084.1"/>
</dbReference>
<dbReference type="Gene3D" id="1.10.10.10">
    <property type="entry name" value="Winged helix-like DNA-binding domain superfamily/Winged helix DNA-binding domain"/>
    <property type="match status" value="1"/>
</dbReference>
<keyword evidence="2" id="KW-0238">DNA-binding</keyword>
<dbReference type="PANTHER" id="PTHR33164">
    <property type="entry name" value="TRANSCRIPTIONAL REGULATOR, MARR FAMILY"/>
    <property type="match status" value="1"/>
</dbReference>
<reference evidence="2 3" key="1">
    <citation type="submission" date="2020-08" db="EMBL/GenBank/DDBJ databases">
        <title>Genomic Encyclopedia of Type Strains, Phase IV (KMG-IV): sequencing the most valuable type-strain genomes for metagenomic binning, comparative biology and taxonomic classification.</title>
        <authorList>
            <person name="Goeker M."/>
        </authorList>
    </citation>
    <scope>NUCLEOTIDE SEQUENCE [LARGE SCALE GENOMIC DNA]</scope>
    <source>
        <strain evidence="2 3">DSM 44197</strain>
    </source>
</reference>
<dbReference type="Proteomes" id="UP000572680">
    <property type="component" value="Unassembled WGS sequence"/>
</dbReference>
<comment type="caution">
    <text evidence="2">The sequence shown here is derived from an EMBL/GenBank/DDBJ whole genome shotgun (WGS) entry which is preliminary data.</text>
</comment>
<dbReference type="SUPFAM" id="SSF46785">
    <property type="entry name" value="Winged helix' DNA-binding domain"/>
    <property type="match status" value="1"/>
</dbReference>
<dbReference type="GO" id="GO:0003700">
    <property type="term" value="F:DNA-binding transcription factor activity"/>
    <property type="evidence" value="ECO:0007669"/>
    <property type="project" value="InterPro"/>
</dbReference>